<dbReference type="PIRSF" id="PIRSF036492">
    <property type="entry name" value="ALDH"/>
    <property type="match status" value="1"/>
</dbReference>
<evidence type="ECO:0000256" key="2">
    <source>
        <dbReference type="ARBA" id="ARBA00023002"/>
    </source>
</evidence>
<dbReference type="GO" id="GO:0006081">
    <property type="term" value="P:aldehyde metabolic process"/>
    <property type="evidence" value="ECO:0007669"/>
    <property type="project" value="InterPro"/>
</dbReference>
<evidence type="ECO:0000256" key="1">
    <source>
        <dbReference type="ARBA" id="ARBA00009986"/>
    </source>
</evidence>
<dbReference type="Proteomes" id="UP000559027">
    <property type="component" value="Unassembled WGS sequence"/>
</dbReference>
<reference evidence="8 9" key="1">
    <citation type="journal article" date="2020" name="ISME J.">
        <title>Uncovering the hidden diversity of litter-decomposition mechanisms in mushroom-forming fungi.</title>
        <authorList>
            <person name="Floudas D."/>
            <person name="Bentzer J."/>
            <person name="Ahren D."/>
            <person name="Johansson T."/>
            <person name="Persson P."/>
            <person name="Tunlid A."/>
        </authorList>
    </citation>
    <scope>NUCLEOTIDE SEQUENCE [LARGE SCALE GENOMIC DNA]</scope>
    <source>
        <strain evidence="8 9">CBS 146.42</strain>
    </source>
</reference>
<evidence type="ECO:0000256" key="3">
    <source>
        <dbReference type="PIRNR" id="PIRNR036492"/>
    </source>
</evidence>
<dbReference type="PANTHER" id="PTHR43570">
    <property type="entry name" value="ALDEHYDE DEHYDROGENASE"/>
    <property type="match status" value="1"/>
</dbReference>
<dbReference type="GO" id="GO:0005737">
    <property type="term" value="C:cytoplasm"/>
    <property type="evidence" value="ECO:0007669"/>
    <property type="project" value="TreeGrafter"/>
</dbReference>
<dbReference type="PANTHER" id="PTHR43570:SF16">
    <property type="entry name" value="ALDEHYDE DEHYDROGENASE TYPE III, ISOFORM Q"/>
    <property type="match status" value="1"/>
</dbReference>
<evidence type="ECO:0000313" key="8">
    <source>
        <dbReference type="EMBL" id="KAF5347278.1"/>
    </source>
</evidence>
<dbReference type="InterPro" id="IPR012394">
    <property type="entry name" value="Aldehyde_DH_NAD(P)"/>
</dbReference>
<keyword evidence="9" id="KW-1185">Reference proteome</keyword>
<feature type="active site" evidence="4 5">
    <location>
        <position position="227"/>
    </location>
</feature>
<gene>
    <name evidence="8" type="ORF">D9756_009995</name>
</gene>
<evidence type="ECO:0000256" key="5">
    <source>
        <dbReference type="PROSITE-ProRule" id="PRU10007"/>
    </source>
</evidence>
<organism evidence="8 9">
    <name type="scientific">Leucocoprinus leucothites</name>
    <dbReference type="NCBI Taxonomy" id="201217"/>
    <lineage>
        <taxon>Eukaryota</taxon>
        <taxon>Fungi</taxon>
        <taxon>Dikarya</taxon>
        <taxon>Basidiomycota</taxon>
        <taxon>Agaricomycotina</taxon>
        <taxon>Agaricomycetes</taxon>
        <taxon>Agaricomycetidae</taxon>
        <taxon>Agaricales</taxon>
        <taxon>Agaricineae</taxon>
        <taxon>Agaricaceae</taxon>
        <taxon>Leucocoprinus</taxon>
    </lineage>
</organism>
<dbReference type="InterPro" id="IPR029510">
    <property type="entry name" value="Ald_DH_CS_GLU"/>
</dbReference>
<evidence type="ECO:0000256" key="6">
    <source>
        <dbReference type="RuleBase" id="RU003345"/>
    </source>
</evidence>
<evidence type="ECO:0000256" key="4">
    <source>
        <dbReference type="PIRSR" id="PIRSR036492-1"/>
    </source>
</evidence>
<comment type="similarity">
    <text evidence="1 3 6">Belongs to the aldehyde dehydrogenase family.</text>
</comment>
<dbReference type="InterPro" id="IPR015590">
    <property type="entry name" value="Aldehyde_DH_dom"/>
</dbReference>
<dbReference type="InterPro" id="IPR016162">
    <property type="entry name" value="Ald_DH_N"/>
</dbReference>
<dbReference type="FunFam" id="3.40.605.10:FF:000004">
    <property type="entry name" value="Aldehyde dehydrogenase"/>
    <property type="match status" value="1"/>
</dbReference>
<accession>A0A8H5FSP3</accession>
<dbReference type="OrthoDB" id="440325at2759"/>
<dbReference type="Gene3D" id="3.40.605.10">
    <property type="entry name" value="Aldehyde Dehydrogenase, Chain A, domain 1"/>
    <property type="match status" value="1"/>
</dbReference>
<dbReference type="PROSITE" id="PS00687">
    <property type="entry name" value="ALDEHYDE_DEHYDR_GLU"/>
    <property type="match status" value="1"/>
</dbReference>
<dbReference type="InterPro" id="IPR016163">
    <property type="entry name" value="Ald_DH_C"/>
</dbReference>
<keyword evidence="2 3" id="KW-0560">Oxidoreductase</keyword>
<protein>
    <recommendedName>
        <fullName evidence="3">Aldehyde dehydrogenase</fullName>
    </recommendedName>
</protein>
<dbReference type="Pfam" id="PF00171">
    <property type="entry name" value="Aldedh"/>
    <property type="match status" value="1"/>
</dbReference>
<dbReference type="GO" id="GO:0004029">
    <property type="term" value="F:aldehyde dehydrogenase (NAD+) activity"/>
    <property type="evidence" value="ECO:0007669"/>
    <property type="project" value="TreeGrafter"/>
</dbReference>
<name>A0A8H5FSP3_9AGAR</name>
<dbReference type="Gene3D" id="3.40.309.10">
    <property type="entry name" value="Aldehyde Dehydrogenase, Chain A, domain 2"/>
    <property type="match status" value="1"/>
</dbReference>
<feature type="active site" evidence="4">
    <location>
        <position position="261"/>
    </location>
</feature>
<dbReference type="InterPro" id="IPR016161">
    <property type="entry name" value="Ald_DH/histidinol_DH"/>
</dbReference>
<dbReference type="AlphaFoldDB" id="A0A8H5FSP3"/>
<dbReference type="EMBL" id="JAACJO010000026">
    <property type="protein sequence ID" value="KAF5347278.1"/>
    <property type="molecule type" value="Genomic_DNA"/>
</dbReference>
<dbReference type="SUPFAM" id="SSF53720">
    <property type="entry name" value="ALDH-like"/>
    <property type="match status" value="1"/>
</dbReference>
<evidence type="ECO:0000259" key="7">
    <source>
        <dbReference type="Pfam" id="PF00171"/>
    </source>
</evidence>
<sequence>MYVVHIHVTSNGFNRLHSSRKIRAELRRTFASGRTKSVAWRQQQLLQLARLIQENADAFADALNSDLGKPRFEVHLAEVSLTTERCIICAKKVAEWAADEDRSDQGEDWQKGWKQIVRKEPKGVALIIAPWNYPLILSLQPLYGAISAGCCAVIKTSEIAPAYSRLLAELVPKYLDNDAFRVIEGAVPEITRLLELQWDHIFYTGNGRVARVIATAAARHLTPLTLELGGKSPAIIDPEADIDLAAKRILYGKTQNAGQLCVSPDYILCPKSVVPTLIASLKKHAASFWPEGSSLKSSSFGRIVSNAHFNRLSSILERTRGKVVYGGGKDLDGSIDLAGRPRGLEMTILVLEKEYWDDDALLGEELFGPLLPILPVEDVNEAIQFVKSRDHPLVLYAFCKSEETKKQILDNTISGNIVFGDTFQQMPLNQVPFGGVGESGYGRQILRYSFNEFSYERAVVDIPNSAEDLLGPIRYAPYTQDKFDILCKPFDIPKVDDL</sequence>
<comment type="caution">
    <text evidence="8">The sequence shown here is derived from an EMBL/GenBank/DDBJ whole genome shotgun (WGS) entry which is preliminary data.</text>
</comment>
<evidence type="ECO:0000313" key="9">
    <source>
        <dbReference type="Proteomes" id="UP000559027"/>
    </source>
</evidence>
<feature type="domain" description="Aldehyde dehydrogenase" evidence="7">
    <location>
        <begin position="27"/>
        <end position="458"/>
    </location>
</feature>
<proteinExistence type="inferred from homology"/>